<feature type="compositionally biased region" description="Low complexity" evidence="1">
    <location>
        <begin position="61"/>
        <end position="75"/>
    </location>
</feature>
<gene>
    <name evidence="3" type="ORF">ET989_04225</name>
</gene>
<feature type="compositionally biased region" description="Basic residues" evidence="1">
    <location>
        <begin position="7"/>
        <end position="21"/>
    </location>
</feature>
<evidence type="ECO:0000256" key="1">
    <source>
        <dbReference type="SAM" id="MobiDB-lite"/>
    </source>
</evidence>
<dbReference type="SUPFAM" id="SSF53474">
    <property type="entry name" value="alpha/beta-Hydrolases"/>
    <property type="match status" value="1"/>
</dbReference>
<feature type="compositionally biased region" description="Pro residues" evidence="1">
    <location>
        <begin position="50"/>
        <end position="60"/>
    </location>
</feature>
<dbReference type="Proteomes" id="UP000292373">
    <property type="component" value="Unassembled WGS sequence"/>
</dbReference>
<dbReference type="AlphaFoldDB" id="A0A4Q9KF15"/>
<feature type="compositionally biased region" description="Basic and acidic residues" evidence="1">
    <location>
        <begin position="100"/>
        <end position="110"/>
    </location>
</feature>
<dbReference type="Gene3D" id="3.40.50.1820">
    <property type="entry name" value="alpha/beta hydrolase"/>
    <property type="match status" value="1"/>
</dbReference>
<comment type="caution">
    <text evidence="3">The sequence shown here is derived from an EMBL/GenBank/DDBJ whole genome shotgun (WGS) entry which is preliminary data.</text>
</comment>
<keyword evidence="3" id="KW-0378">Hydrolase</keyword>
<dbReference type="InterPro" id="IPR029058">
    <property type="entry name" value="AB_hydrolase_fold"/>
</dbReference>
<dbReference type="InterPro" id="IPR000073">
    <property type="entry name" value="AB_hydrolase_1"/>
</dbReference>
<reference evidence="3 4" key="1">
    <citation type="submission" date="2019-01" db="EMBL/GenBank/DDBJ databases">
        <title>Lactibacter flavus gen. nov., sp. nov., a novel bacterium of the family Propionibacteriaceae isolated from raw milk and dairy products.</title>
        <authorList>
            <person name="Huptas C."/>
            <person name="Wenning M."/>
            <person name="Breitenwieser F."/>
            <person name="Doll E."/>
            <person name="Von Neubeck M."/>
            <person name="Busse H.-J."/>
            <person name="Scherer S."/>
        </authorList>
    </citation>
    <scope>NUCLEOTIDE SEQUENCE [LARGE SCALE GENOMIC DNA]</scope>
    <source>
        <strain evidence="3 4">KCTC 33808</strain>
    </source>
</reference>
<evidence type="ECO:0000313" key="4">
    <source>
        <dbReference type="Proteomes" id="UP000292373"/>
    </source>
</evidence>
<name>A0A4Q9KF15_9ACTN</name>
<sequence>MPDVPAQRRHVPRRPLQHRQLRAADPHGRAGHRPGGGGVRAHLRGRAPLQQPPGAGPPAAVPRAAGAADPASQPGGHRDRPVRAVRHRAGRLRPPPGHQGPDRGLRVPRRDEPALDAREHRYGRGHKGVRAWEVTGDANDLTFVLVHGLGVSSSLFREVTDRLRHLGRVVVYDLPGFGGVPHPRDPMSIGEFASVMGASLIDLGITEPVLVGHSMGAQVAAELAARDPDRRRVVLVAPVVPPGMRSLPAVLGNFLRAARHERFGAALVSVRGYLMAGLRWPLELLPSMVRYPIEERIAGMGGRLVIVRGDHDALCPQEWAEELLAASGAEGGIIVAEGASHQVVVDHADEVVAAAIAAAGRAPLP</sequence>
<dbReference type="PANTHER" id="PTHR43798">
    <property type="entry name" value="MONOACYLGLYCEROL LIPASE"/>
    <property type="match status" value="1"/>
</dbReference>
<dbReference type="GO" id="GO:0016020">
    <property type="term" value="C:membrane"/>
    <property type="evidence" value="ECO:0007669"/>
    <property type="project" value="TreeGrafter"/>
</dbReference>
<dbReference type="OrthoDB" id="7958481at2"/>
<dbReference type="EMBL" id="SDMQ01000003">
    <property type="protein sequence ID" value="TBT86530.1"/>
    <property type="molecule type" value="Genomic_DNA"/>
</dbReference>
<evidence type="ECO:0000313" key="3">
    <source>
        <dbReference type="EMBL" id="TBT86530.1"/>
    </source>
</evidence>
<accession>A0A4Q9KF15</accession>
<dbReference type="PANTHER" id="PTHR43798:SF33">
    <property type="entry name" value="HYDROLASE, PUTATIVE (AFU_ORTHOLOGUE AFUA_2G14860)-RELATED"/>
    <property type="match status" value="1"/>
</dbReference>
<evidence type="ECO:0000259" key="2">
    <source>
        <dbReference type="Pfam" id="PF12697"/>
    </source>
</evidence>
<feature type="region of interest" description="Disordered" evidence="1">
    <location>
        <begin position="1"/>
        <end position="110"/>
    </location>
</feature>
<protein>
    <submittedName>
        <fullName evidence="3">Alpha/beta hydrolase</fullName>
    </submittedName>
</protein>
<feature type="domain" description="AB hydrolase-1" evidence="2">
    <location>
        <begin position="143"/>
        <end position="354"/>
    </location>
</feature>
<dbReference type="InterPro" id="IPR050266">
    <property type="entry name" value="AB_hydrolase_sf"/>
</dbReference>
<dbReference type="Pfam" id="PF12697">
    <property type="entry name" value="Abhydrolase_6"/>
    <property type="match status" value="1"/>
</dbReference>
<organism evidence="3 4">
    <name type="scientific">Propioniciclava sinopodophylli</name>
    <dbReference type="NCBI Taxonomy" id="1837344"/>
    <lineage>
        <taxon>Bacteria</taxon>
        <taxon>Bacillati</taxon>
        <taxon>Actinomycetota</taxon>
        <taxon>Actinomycetes</taxon>
        <taxon>Propionibacteriales</taxon>
        <taxon>Propionibacteriaceae</taxon>
        <taxon>Propioniciclava</taxon>
    </lineage>
</organism>
<proteinExistence type="predicted"/>
<keyword evidence="4" id="KW-1185">Reference proteome</keyword>
<dbReference type="GO" id="GO:0016787">
    <property type="term" value="F:hydrolase activity"/>
    <property type="evidence" value="ECO:0007669"/>
    <property type="project" value="UniProtKB-KW"/>
</dbReference>